<dbReference type="EMBL" id="UZAF01017109">
    <property type="protein sequence ID" value="VDO38005.1"/>
    <property type="molecule type" value="Genomic_DNA"/>
</dbReference>
<evidence type="ECO:0000313" key="4">
    <source>
        <dbReference type="WBParaSite" id="HPLM_0000964001-mRNA-1"/>
    </source>
</evidence>
<dbReference type="Proteomes" id="UP000268014">
    <property type="component" value="Unassembled WGS sequence"/>
</dbReference>
<protein>
    <submittedName>
        <fullName evidence="4">Integrase_H2C2 domain-containing protein</fullName>
    </submittedName>
</protein>
<evidence type="ECO:0000313" key="2">
    <source>
        <dbReference type="EMBL" id="VDO38005.1"/>
    </source>
</evidence>
<sequence>MKKVYNTHSGCTYATQPLQMLPAPLWEKRHQLYEKKVHTSTDRIWTRSIVEFHEFWIALFRPSLRITLRITPHPINIWIHYLRRKVSVEKHKHRRKSSSCTHFQNKQSSGLRD</sequence>
<gene>
    <name evidence="2" type="ORF">HPLM_LOCUS9632</name>
</gene>
<reference evidence="4" key="1">
    <citation type="submission" date="2017-02" db="UniProtKB">
        <authorList>
            <consortium name="WormBaseParasite"/>
        </authorList>
    </citation>
    <scope>IDENTIFICATION</scope>
</reference>
<feature type="compositionally biased region" description="Polar residues" evidence="1">
    <location>
        <begin position="98"/>
        <end position="113"/>
    </location>
</feature>
<feature type="region of interest" description="Disordered" evidence="1">
    <location>
        <begin position="90"/>
        <end position="113"/>
    </location>
</feature>
<organism evidence="4">
    <name type="scientific">Haemonchus placei</name>
    <name type="common">Barber's pole worm</name>
    <dbReference type="NCBI Taxonomy" id="6290"/>
    <lineage>
        <taxon>Eukaryota</taxon>
        <taxon>Metazoa</taxon>
        <taxon>Ecdysozoa</taxon>
        <taxon>Nematoda</taxon>
        <taxon>Chromadorea</taxon>
        <taxon>Rhabditida</taxon>
        <taxon>Rhabditina</taxon>
        <taxon>Rhabditomorpha</taxon>
        <taxon>Strongyloidea</taxon>
        <taxon>Trichostrongylidae</taxon>
        <taxon>Haemonchus</taxon>
    </lineage>
</organism>
<dbReference type="AlphaFoldDB" id="A0A0N4WFV5"/>
<accession>A0A0N4WFV5</accession>
<reference evidence="2 3" key="2">
    <citation type="submission" date="2018-11" db="EMBL/GenBank/DDBJ databases">
        <authorList>
            <consortium name="Pathogen Informatics"/>
        </authorList>
    </citation>
    <scope>NUCLEOTIDE SEQUENCE [LARGE SCALE GENOMIC DNA]</scope>
    <source>
        <strain evidence="2 3">MHpl1</strain>
    </source>
</reference>
<dbReference type="WBParaSite" id="HPLM_0000964001-mRNA-1">
    <property type="protein sequence ID" value="HPLM_0000964001-mRNA-1"/>
    <property type="gene ID" value="HPLM_0000964001"/>
</dbReference>
<name>A0A0N4WFV5_HAEPC</name>
<keyword evidence="3" id="KW-1185">Reference proteome</keyword>
<evidence type="ECO:0000313" key="3">
    <source>
        <dbReference type="Proteomes" id="UP000268014"/>
    </source>
</evidence>
<evidence type="ECO:0000256" key="1">
    <source>
        <dbReference type="SAM" id="MobiDB-lite"/>
    </source>
</evidence>
<proteinExistence type="predicted"/>